<accession>A0A928TTT4</accession>
<name>A0A928TTT4_UNCKA</name>
<gene>
    <name evidence="1" type="ORF">HS096_02195</name>
</gene>
<evidence type="ECO:0000313" key="2">
    <source>
        <dbReference type="Proteomes" id="UP000710385"/>
    </source>
</evidence>
<proteinExistence type="predicted"/>
<sequence length="136" mass="15279">MEEQQKHLIFSLGVFLAVFLALLLSGALLRGSDMLSANGDREAFRAVFLTNGQVYFGNLTKSTKETIVLERVFYPRAKRDLAPDSPTVTDTELVKLGTELHTPEDRMEIMKSQILFIETLKADGKVANAIQQYEKK</sequence>
<evidence type="ECO:0000313" key="1">
    <source>
        <dbReference type="EMBL" id="MBE7525181.1"/>
    </source>
</evidence>
<dbReference type="EMBL" id="JABTTY010000001">
    <property type="protein sequence ID" value="MBE7525181.1"/>
    <property type="molecule type" value="Genomic_DNA"/>
</dbReference>
<comment type="caution">
    <text evidence="1">The sequence shown here is derived from an EMBL/GenBank/DDBJ whole genome shotgun (WGS) entry which is preliminary data.</text>
</comment>
<protein>
    <submittedName>
        <fullName evidence="1">Uncharacterized protein</fullName>
    </submittedName>
</protein>
<organism evidence="1 2">
    <name type="scientific">candidate division WWE3 bacterium</name>
    <dbReference type="NCBI Taxonomy" id="2053526"/>
    <lineage>
        <taxon>Bacteria</taxon>
        <taxon>Katanobacteria</taxon>
    </lineage>
</organism>
<reference evidence="1" key="1">
    <citation type="submission" date="2020-05" db="EMBL/GenBank/DDBJ databases">
        <title>High-Quality Genomes of Partial-Nitritation/Anammox System by Hierarchical Clustering Based Hybrid Assembly.</title>
        <authorList>
            <person name="Liu L."/>
            <person name="Wang Y."/>
            <person name="Che Y."/>
            <person name="Chen Y."/>
            <person name="Xia Y."/>
            <person name="Luo R."/>
            <person name="Cheng S.H."/>
            <person name="Zheng C."/>
            <person name="Zhang T."/>
        </authorList>
    </citation>
    <scope>NUCLEOTIDE SEQUENCE</scope>
    <source>
        <strain evidence="1">H1_PAT1</strain>
    </source>
</reference>
<dbReference type="AlphaFoldDB" id="A0A928TTT4"/>
<dbReference type="Proteomes" id="UP000710385">
    <property type="component" value="Unassembled WGS sequence"/>
</dbReference>